<proteinExistence type="predicted"/>
<organism evidence="3">
    <name type="scientific">mine drainage metagenome</name>
    <dbReference type="NCBI Taxonomy" id="410659"/>
    <lineage>
        <taxon>unclassified sequences</taxon>
        <taxon>metagenomes</taxon>
        <taxon>ecological metagenomes</taxon>
    </lineage>
</organism>
<comment type="caution">
    <text evidence="3">The sequence shown here is derived from an EMBL/GenBank/DDBJ whole genome shotgun (WGS) entry which is preliminary data.</text>
</comment>
<dbReference type="GO" id="GO:0003866">
    <property type="term" value="F:3-phosphoshikimate 1-carboxyvinyltransferase activity"/>
    <property type="evidence" value="ECO:0007669"/>
    <property type="project" value="TreeGrafter"/>
</dbReference>
<feature type="non-terminal residue" evidence="3">
    <location>
        <position position="1"/>
    </location>
</feature>
<accession>T1B5K7</accession>
<dbReference type="GO" id="GO:0009423">
    <property type="term" value="P:chorismate biosynthetic process"/>
    <property type="evidence" value="ECO:0007669"/>
    <property type="project" value="TreeGrafter"/>
</dbReference>
<evidence type="ECO:0000259" key="2">
    <source>
        <dbReference type="Pfam" id="PF00275"/>
    </source>
</evidence>
<dbReference type="InterPro" id="IPR013792">
    <property type="entry name" value="RNA3'P_cycl/enolpyr_Trfase_a/b"/>
</dbReference>
<evidence type="ECO:0000313" key="3">
    <source>
        <dbReference type="EMBL" id="EQD63723.1"/>
    </source>
</evidence>
<evidence type="ECO:0000256" key="1">
    <source>
        <dbReference type="ARBA" id="ARBA00022679"/>
    </source>
</evidence>
<dbReference type="Pfam" id="PF00275">
    <property type="entry name" value="EPSP_synthase"/>
    <property type="match status" value="1"/>
</dbReference>
<dbReference type="SUPFAM" id="SSF55205">
    <property type="entry name" value="EPT/RTPC-like"/>
    <property type="match status" value="1"/>
</dbReference>
<dbReference type="InterPro" id="IPR036968">
    <property type="entry name" value="Enolpyruvate_Tfrase_sf"/>
</dbReference>
<feature type="non-terminal residue" evidence="3">
    <location>
        <position position="150"/>
    </location>
</feature>
<name>T1B5K7_9ZZZZ</name>
<dbReference type="PANTHER" id="PTHR21090:SF5">
    <property type="entry name" value="PENTAFUNCTIONAL AROM POLYPEPTIDE"/>
    <property type="match status" value="1"/>
</dbReference>
<dbReference type="Gene3D" id="3.65.10.10">
    <property type="entry name" value="Enolpyruvate transferase domain"/>
    <property type="match status" value="1"/>
</dbReference>
<protein>
    <submittedName>
        <fullName evidence="3">3-phosphoshikimate 1-carboxyvinyltransferase</fullName>
    </submittedName>
</protein>
<feature type="domain" description="Enolpyruvate transferase" evidence="2">
    <location>
        <begin position="5"/>
        <end position="148"/>
    </location>
</feature>
<dbReference type="EMBL" id="AUZY01004373">
    <property type="protein sequence ID" value="EQD63723.1"/>
    <property type="molecule type" value="Genomic_DNA"/>
</dbReference>
<reference evidence="3" key="1">
    <citation type="submission" date="2013-08" db="EMBL/GenBank/DDBJ databases">
        <authorList>
            <person name="Mendez C."/>
            <person name="Richter M."/>
            <person name="Ferrer M."/>
            <person name="Sanchez J."/>
        </authorList>
    </citation>
    <scope>NUCLEOTIDE SEQUENCE</scope>
</reference>
<sequence length="150" mass="16167">SRVPEGFNVSGRFHNKQIELVSEGDFSAASFLLVAGLLSSESGITVSGLRRSSVQPDAAILDLLPCHEMHENGESYYISRKKTQSIIIDANVTPDLAPPIALVGMFSDAGCKILNPGRLRIKESDRYAEIISMARSFGARIDDSGDALSI</sequence>
<reference evidence="3" key="2">
    <citation type="journal article" date="2014" name="ISME J.">
        <title>Microbial stratification in low pH oxic and suboxic macroscopic growths along an acid mine drainage.</title>
        <authorList>
            <person name="Mendez-Garcia C."/>
            <person name="Mesa V."/>
            <person name="Sprenger R.R."/>
            <person name="Richter M."/>
            <person name="Diez M.S."/>
            <person name="Solano J."/>
            <person name="Bargiela R."/>
            <person name="Golyshina O.V."/>
            <person name="Manteca A."/>
            <person name="Ramos J.L."/>
            <person name="Gallego J.R."/>
            <person name="Llorente I."/>
            <person name="Martins Dos Santos V.A."/>
            <person name="Jensen O.N."/>
            <person name="Pelaez A.I."/>
            <person name="Sanchez J."/>
            <person name="Ferrer M."/>
        </authorList>
    </citation>
    <scope>NUCLEOTIDE SEQUENCE</scope>
</reference>
<dbReference type="AlphaFoldDB" id="T1B5K7"/>
<dbReference type="InterPro" id="IPR001986">
    <property type="entry name" value="Enolpyruvate_Tfrase_dom"/>
</dbReference>
<dbReference type="PANTHER" id="PTHR21090">
    <property type="entry name" value="AROM/DEHYDROQUINATE SYNTHASE"/>
    <property type="match status" value="1"/>
</dbReference>
<keyword evidence="1 3" id="KW-0808">Transferase</keyword>
<gene>
    <name evidence="3" type="ORF">B1B_06895</name>
</gene>